<reference evidence="6" key="1">
    <citation type="submission" date="2022-11" db="UniProtKB">
        <authorList>
            <consortium name="WormBaseParasite"/>
        </authorList>
    </citation>
    <scope>IDENTIFICATION</scope>
</reference>
<dbReference type="WBParaSite" id="nRc.2.0.1.t33118-RA">
    <property type="protein sequence ID" value="nRc.2.0.1.t33118-RA"/>
    <property type="gene ID" value="nRc.2.0.1.g33118"/>
</dbReference>
<dbReference type="InterPro" id="IPR015943">
    <property type="entry name" value="WD40/YVTN_repeat-like_dom_sf"/>
</dbReference>
<dbReference type="InterPro" id="IPR036322">
    <property type="entry name" value="WD40_repeat_dom_sf"/>
</dbReference>
<organism evidence="5 6">
    <name type="scientific">Romanomermis culicivorax</name>
    <name type="common">Nematode worm</name>
    <dbReference type="NCBI Taxonomy" id="13658"/>
    <lineage>
        <taxon>Eukaryota</taxon>
        <taxon>Metazoa</taxon>
        <taxon>Ecdysozoa</taxon>
        <taxon>Nematoda</taxon>
        <taxon>Enoplea</taxon>
        <taxon>Dorylaimia</taxon>
        <taxon>Mermithida</taxon>
        <taxon>Mermithoidea</taxon>
        <taxon>Mermithidae</taxon>
        <taxon>Romanomermis</taxon>
    </lineage>
</organism>
<dbReference type="PANTHER" id="PTHR22838">
    <property type="entry name" value="WD REPEAT PROTEIN 26-RELATED"/>
    <property type="match status" value="1"/>
</dbReference>
<dbReference type="PROSITE" id="PS50082">
    <property type="entry name" value="WD_REPEATS_2"/>
    <property type="match status" value="1"/>
</dbReference>
<dbReference type="InterPro" id="IPR001680">
    <property type="entry name" value="WD40_rpt"/>
</dbReference>
<dbReference type="InterPro" id="IPR051350">
    <property type="entry name" value="WD_repeat-ST_regulator"/>
</dbReference>
<sequence length="409" mass="45248">MSMEKKFQDNKKKRHEDPLLSEARHGPCGKCGDDRSLVTRVRFAHDEQKRVALASMDGTITILKISSTPDVVENVLKLKGHKMGVIGSRSSIFKDIVWSISNDFLLSCSMDSTLRLWDPNDGKCKRIIDDNSPVLCCLFQPINNNLVVTGNLKGLVQVMNISTGKYLKFFVPMANSFWPDRFWGSPPYGNDFWVLLMTVCRQLHLKSPYPKPMIATGLTNTRSASPYGRQCLGSYDTFTFPNCKLLHGTGTCKMSGAAVCMCCDNNGRSLWVGDDKGTILSFLVDATLGKLVKGRRSSSLLEIVSASHLLSNSNTETKCSPHLSGGAPEKFLDFHFLKLSGGEDGFVHLFDLSKSDRSNDKKLNGHTCPVIDVCFNHDESFLVSGDSKDFDASDLSPPLPSFIFVDFCS</sequence>
<dbReference type="SUPFAM" id="SSF50978">
    <property type="entry name" value="WD40 repeat-like"/>
    <property type="match status" value="1"/>
</dbReference>
<dbReference type="SMART" id="SM00320">
    <property type="entry name" value="WD40"/>
    <property type="match status" value="4"/>
</dbReference>
<keyword evidence="2" id="KW-0677">Repeat</keyword>
<keyword evidence="1 3" id="KW-0853">WD repeat</keyword>
<dbReference type="Pfam" id="PF00400">
    <property type="entry name" value="WD40"/>
    <property type="match status" value="2"/>
</dbReference>
<dbReference type="GO" id="GO:0005634">
    <property type="term" value="C:nucleus"/>
    <property type="evidence" value="ECO:0007669"/>
    <property type="project" value="TreeGrafter"/>
</dbReference>
<name>A0A915K458_ROMCU</name>
<evidence type="ECO:0000256" key="2">
    <source>
        <dbReference type="ARBA" id="ARBA00022737"/>
    </source>
</evidence>
<dbReference type="GO" id="GO:1990841">
    <property type="term" value="F:promoter-specific chromatin binding"/>
    <property type="evidence" value="ECO:0007669"/>
    <property type="project" value="TreeGrafter"/>
</dbReference>
<dbReference type="AlphaFoldDB" id="A0A915K458"/>
<proteinExistence type="predicted"/>
<evidence type="ECO:0000313" key="6">
    <source>
        <dbReference type="WBParaSite" id="nRc.2.0.1.t33118-RA"/>
    </source>
</evidence>
<accession>A0A915K458</accession>
<keyword evidence="5" id="KW-1185">Reference proteome</keyword>
<protein>
    <submittedName>
        <fullName evidence="6">Uncharacterized protein</fullName>
    </submittedName>
</protein>
<feature type="repeat" description="WD" evidence="3">
    <location>
        <begin position="86"/>
        <end position="127"/>
    </location>
</feature>
<dbReference type="Proteomes" id="UP000887565">
    <property type="component" value="Unplaced"/>
</dbReference>
<evidence type="ECO:0000256" key="3">
    <source>
        <dbReference type="PROSITE-ProRule" id="PRU00221"/>
    </source>
</evidence>
<dbReference type="PANTHER" id="PTHR22838:SF4">
    <property type="entry name" value="WD REPEAT-CONTAINING PROTEIN 13"/>
    <property type="match status" value="1"/>
</dbReference>
<dbReference type="Gene3D" id="2.130.10.10">
    <property type="entry name" value="YVTN repeat-like/Quinoprotein amine dehydrogenase"/>
    <property type="match status" value="2"/>
</dbReference>
<evidence type="ECO:0000256" key="1">
    <source>
        <dbReference type="ARBA" id="ARBA00022574"/>
    </source>
</evidence>
<feature type="region of interest" description="Disordered" evidence="4">
    <location>
        <begin position="1"/>
        <end position="25"/>
    </location>
</feature>
<evidence type="ECO:0000313" key="5">
    <source>
        <dbReference type="Proteomes" id="UP000887565"/>
    </source>
</evidence>
<evidence type="ECO:0000256" key="4">
    <source>
        <dbReference type="SAM" id="MobiDB-lite"/>
    </source>
</evidence>